<evidence type="ECO:0000313" key="3">
    <source>
        <dbReference type="Proteomes" id="UP000035763"/>
    </source>
</evidence>
<dbReference type="Proteomes" id="UP000035763">
    <property type="component" value="Unassembled WGS sequence"/>
</dbReference>
<comment type="caution">
    <text evidence="2">The sequence shown here is derived from an EMBL/GenBank/DDBJ whole genome shotgun (WGS) entry which is preliminary data.</text>
</comment>
<keyword evidence="3" id="KW-1185">Reference proteome</keyword>
<reference evidence="2 3" key="1">
    <citation type="journal article" date="2013" name="ISME J.">
        <title>A metabolic model for members of the genus Tetrasphaera involved in enhanced biological phosphorus removal.</title>
        <authorList>
            <person name="Kristiansen R."/>
            <person name="Nguyen H.T.T."/>
            <person name="Saunders A.M."/>
            <person name="Nielsen J.L."/>
            <person name="Wimmer R."/>
            <person name="Le V.Q."/>
            <person name="McIlroy S.J."/>
            <person name="Petrovski S."/>
            <person name="Seviour R.J."/>
            <person name="Calteau A."/>
            <person name="Nielsen K.L."/>
            <person name="Nielsen P.H."/>
        </authorList>
    </citation>
    <scope>NUCLEOTIDE SEQUENCE [LARGE SCALE GENOMIC DNA]</scope>
    <source>
        <strain evidence="2 3">Ben110</strain>
    </source>
</reference>
<accession>W6K108</accession>
<gene>
    <name evidence="2" type="ORF">BN11_820001</name>
</gene>
<dbReference type="AlphaFoldDB" id="W6K108"/>
<evidence type="ECO:0008006" key="4">
    <source>
        <dbReference type="Google" id="ProtNLM"/>
    </source>
</evidence>
<organism evidence="2 3">
    <name type="scientific">Nostocoides australiense Ben110</name>
    <dbReference type="NCBI Taxonomy" id="1193182"/>
    <lineage>
        <taxon>Bacteria</taxon>
        <taxon>Bacillati</taxon>
        <taxon>Actinomycetota</taxon>
        <taxon>Actinomycetes</taxon>
        <taxon>Micrococcales</taxon>
        <taxon>Intrasporangiaceae</taxon>
        <taxon>Nostocoides</taxon>
    </lineage>
</organism>
<dbReference type="EMBL" id="CAJA01000510">
    <property type="protein sequence ID" value="CCH75578.1"/>
    <property type="molecule type" value="Genomic_DNA"/>
</dbReference>
<sequence length="90" mass="9468">MIVMGGPVGVHPLLVEQVQRTLDDLAAAPMPVLTSELGDRGPLEGALHLASATLGSFSSRPGSRRPHRQGPLAMDERPFARVAGEGFEPS</sequence>
<proteinExistence type="predicted"/>
<evidence type="ECO:0000313" key="2">
    <source>
        <dbReference type="EMBL" id="CCH75578.1"/>
    </source>
</evidence>
<evidence type="ECO:0000256" key="1">
    <source>
        <dbReference type="SAM" id="MobiDB-lite"/>
    </source>
</evidence>
<protein>
    <recommendedName>
        <fullName evidence="4">ROK family protein</fullName>
    </recommendedName>
</protein>
<name>W6K108_9MICO</name>
<feature type="region of interest" description="Disordered" evidence="1">
    <location>
        <begin position="55"/>
        <end position="90"/>
    </location>
</feature>